<evidence type="ECO:0000313" key="3">
    <source>
        <dbReference type="EMBL" id="MFD0868120.1"/>
    </source>
</evidence>
<dbReference type="PANTHER" id="PTHR34978:SF3">
    <property type="entry name" value="SLR0241 PROTEIN"/>
    <property type="match status" value="1"/>
</dbReference>
<organism evidence="3 4">
    <name type="scientific">Paenibacillus residui</name>
    <dbReference type="NCBI Taxonomy" id="629724"/>
    <lineage>
        <taxon>Bacteria</taxon>
        <taxon>Bacillati</taxon>
        <taxon>Bacillota</taxon>
        <taxon>Bacilli</taxon>
        <taxon>Bacillales</taxon>
        <taxon>Paenibacillaceae</taxon>
        <taxon>Paenibacillus</taxon>
    </lineage>
</organism>
<feature type="transmembrane region" description="Helical" evidence="1">
    <location>
        <begin position="328"/>
        <end position="349"/>
    </location>
</feature>
<dbReference type="RefSeq" id="WP_379285965.1">
    <property type="nucleotide sequence ID" value="NZ_JBHTIU010000008.1"/>
</dbReference>
<gene>
    <name evidence="3" type="ORF">ACFQ03_03080</name>
</gene>
<accession>A0ABW3D443</accession>
<dbReference type="PANTHER" id="PTHR34978">
    <property type="entry name" value="POSSIBLE SENSOR-TRANSDUCER PROTEIN BLAR"/>
    <property type="match status" value="1"/>
</dbReference>
<feature type="transmembrane region" description="Helical" evidence="1">
    <location>
        <begin position="234"/>
        <end position="257"/>
    </location>
</feature>
<keyword evidence="1" id="KW-0472">Membrane</keyword>
<reference evidence="4" key="1">
    <citation type="journal article" date="2019" name="Int. J. Syst. Evol. Microbiol.">
        <title>The Global Catalogue of Microorganisms (GCM) 10K type strain sequencing project: providing services to taxonomists for standard genome sequencing and annotation.</title>
        <authorList>
            <consortium name="The Broad Institute Genomics Platform"/>
            <consortium name="The Broad Institute Genome Sequencing Center for Infectious Disease"/>
            <person name="Wu L."/>
            <person name="Ma J."/>
        </authorList>
    </citation>
    <scope>NUCLEOTIDE SEQUENCE [LARGE SCALE GENOMIC DNA]</scope>
    <source>
        <strain evidence="4">CCUG 57263</strain>
    </source>
</reference>
<feature type="transmembrane region" description="Helical" evidence="1">
    <location>
        <begin position="123"/>
        <end position="145"/>
    </location>
</feature>
<name>A0ABW3D443_9BACL</name>
<dbReference type="Proteomes" id="UP001597120">
    <property type="component" value="Unassembled WGS sequence"/>
</dbReference>
<sequence length="504" mass="57686">MHNFTSLFVSILNVSFMAVVVFILIILTKLLLKNQLSPRWNYLLWTLLIVRLALPWSPESSYSLFNLFSSDIVIQAQDNRNQASDLLTVQTPTDPIFIDNGTTQSVQNIDQTIKQLPDSQSNLWNALALLWGVGILLTGIYMFWVNRQFAISLQKEARKCRNSFLPSILESCRESLKIKANVVLFESDLVTTPTLYGLFKPKLLIPRTLLETLDEQEWKYVFLHEVSHIKRKDILINGIMNVLLLIHWFNPCVWIAFNLMRKDQEMACDSLALTKVSQEERRKYGLTLIKLLEHWSSPIPLSKAVYLSGNKNDLKRRMNMIGSKKNSYRLSIVGLLILVIIAALTLTGAKSSNASNNMELPEKQLVERTVHNYYRSIYERDSNLYLSSVANADSPAQQYFASQLDGIKIDYEIVKAEKINSTKYQVYVANLTHDNKLLPVIPYDVVLEDGQWRLDRSTISIIPKEEIQKMVDAGKVIPKDSPFYDKVVSENEHFIIKKAPNGAL</sequence>
<evidence type="ECO:0000259" key="2">
    <source>
        <dbReference type="Pfam" id="PF05569"/>
    </source>
</evidence>
<keyword evidence="1" id="KW-1133">Transmembrane helix</keyword>
<evidence type="ECO:0000256" key="1">
    <source>
        <dbReference type="SAM" id="Phobius"/>
    </source>
</evidence>
<dbReference type="CDD" id="cd07341">
    <property type="entry name" value="M56_BlaR1_MecR1_like"/>
    <property type="match status" value="1"/>
</dbReference>
<feature type="transmembrane region" description="Helical" evidence="1">
    <location>
        <begin position="6"/>
        <end position="28"/>
    </location>
</feature>
<feature type="domain" description="Peptidase M56" evidence="2">
    <location>
        <begin position="11"/>
        <end position="321"/>
    </location>
</feature>
<dbReference type="InterPro" id="IPR052173">
    <property type="entry name" value="Beta-lactam_resp_regulator"/>
</dbReference>
<keyword evidence="4" id="KW-1185">Reference proteome</keyword>
<dbReference type="Pfam" id="PF05569">
    <property type="entry name" value="Peptidase_M56"/>
    <property type="match status" value="1"/>
</dbReference>
<evidence type="ECO:0000313" key="4">
    <source>
        <dbReference type="Proteomes" id="UP001597120"/>
    </source>
</evidence>
<dbReference type="Gene3D" id="3.30.2010.10">
    <property type="entry name" value="Metalloproteases ('zincins'), catalytic domain"/>
    <property type="match status" value="1"/>
</dbReference>
<protein>
    <submittedName>
        <fullName evidence="3">M56 family metallopeptidase</fullName>
    </submittedName>
</protein>
<keyword evidence="1" id="KW-0812">Transmembrane</keyword>
<dbReference type="InterPro" id="IPR008756">
    <property type="entry name" value="Peptidase_M56"/>
</dbReference>
<dbReference type="EMBL" id="JBHTIU010000008">
    <property type="protein sequence ID" value="MFD0868120.1"/>
    <property type="molecule type" value="Genomic_DNA"/>
</dbReference>
<comment type="caution">
    <text evidence="3">The sequence shown here is derived from an EMBL/GenBank/DDBJ whole genome shotgun (WGS) entry which is preliminary data.</text>
</comment>
<proteinExistence type="predicted"/>